<evidence type="ECO:0000313" key="5">
    <source>
        <dbReference type="Proteomes" id="UP000287447"/>
    </source>
</evidence>
<dbReference type="InterPro" id="IPR027417">
    <property type="entry name" value="P-loop_NTPase"/>
</dbReference>
<dbReference type="Pfam" id="PF00005">
    <property type="entry name" value="ABC_tran"/>
    <property type="match status" value="1"/>
</dbReference>
<dbReference type="PANTHER" id="PTHR42794:SF2">
    <property type="entry name" value="ABC TRANSPORTER ATP-BINDING PROTEIN"/>
    <property type="match status" value="1"/>
</dbReference>
<dbReference type="GO" id="GO:0005524">
    <property type="term" value="F:ATP binding"/>
    <property type="evidence" value="ECO:0007669"/>
    <property type="project" value="UniProtKB-KW"/>
</dbReference>
<evidence type="ECO:0000313" key="4">
    <source>
        <dbReference type="EMBL" id="RVU34064.1"/>
    </source>
</evidence>
<dbReference type="InterPro" id="IPR003593">
    <property type="entry name" value="AAA+_ATPase"/>
</dbReference>
<feature type="domain" description="ABC transporter" evidence="3">
    <location>
        <begin position="4"/>
        <end position="234"/>
    </location>
</feature>
<dbReference type="GO" id="GO:0016887">
    <property type="term" value="F:ATP hydrolysis activity"/>
    <property type="evidence" value="ECO:0007669"/>
    <property type="project" value="InterPro"/>
</dbReference>
<dbReference type="SUPFAM" id="SSF52540">
    <property type="entry name" value="P-loop containing nucleoside triphosphate hydrolases"/>
    <property type="match status" value="1"/>
</dbReference>
<dbReference type="SMART" id="SM00382">
    <property type="entry name" value="AAA"/>
    <property type="match status" value="1"/>
</dbReference>
<dbReference type="InterPro" id="IPR017871">
    <property type="entry name" value="ABC_transporter-like_CS"/>
</dbReference>
<dbReference type="Proteomes" id="UP000287447">
    <property type="component" value="Unassembled WGS sequence"/>
</dbReference>
<sequence length="254" mass="26383">MVTLNIQSLTAGYGPTTIIAGASACARPGGLTVLIGPNGTGKSTFLKAIAGLIPATGSIALCGLEIPQRQRSKTVSYMPQDVGGASSLTVLEVVLLGRLRSLGLSVPAHLPTEALALLNRFGIGHLESRSLDALSGGQKQLVFLAQALFRDPDVLLLDEPTAALDLRHQLVVLNAVRDHARERGVVAIAAMHDLSLAAQFAQEIICLSGGTVVASGPAGDVLTEERLRDVYGVEASVARTHAGFLSITPLRPCA</sequence>
<dbReference type="PROSITE" id="PS00211">
    <property type="entry name" value="ABC_TRANSPORTER_1"/>
    <property type="match status" value="1"/>
</dbReference>
<dbReference type="AlphaFoldDB" id="A0A3S2W2D8"/>
<evidence type="ECO:0000256" key="1">
    <source>
        <dbReference type="ARBA" id="ARBA00022741"/>
    </source>
</evidence>
<keyword evidence="5" id="KW-1185">Reference proteome</keyword>
<dbReference type="PANTHER" id="PTHR42794">
    <property type="entry name" value="HEMIN IMPORT ATP-BINDING PROTEIN HMUV"/>
    <property type="match status" value="1"/>
</dbReference>
<organism evidence="4 5">
    <name type="scientific">Hwanghaeella grinnelliae</name>
    <dbReference type="NCBI Taxonomy" id="2500179"/>
    <lineage>
        <taxon>Bacteria</taxon>
        <taxon>Pseudomonadati</taxon>
        <taxon>Pseudomonadota</taxon>
        <taxon>Alphaproteobacteria</taxon>
        <taxon>Rhodospirillales</taxon>
        <taxon>Rhodospirillaceae</taxon>
        <taxon>Hwanghaeella</taxon>
    </lineage>
</organism>
<comment type="caution">
    <text evidence="4">The sequence shown here is derived from an EMBL/GenBank/DDBJ whole genome shotgun (WGS) entry which is preliminary data.</text>
</comment>
<reference evidence="5" key="1">
    <citation type="submission" date="2019-01" db="EMBL/GenBank/DDBJ databases">
        <title>Gri0909 isolated from a small marine red alga.</title>
        <authorList>
            <person name="Kim J."/>
            <person name="Jeong S.E."/>
            <person name="Jeon C.O."/>
        </authorList>
    </citation>
    <scope>NUCLEOTIDE SEQUENCE [LARGE SCALE GENOMIC DNA]</scope>
    <source>
        <strain evidence="5">Gri0909</strain>
    </source>
</reference>
<dbReference type="EMBL" id="SADE01000004">
    <property type="protein sequence ID" value="RVU34064.1"/>
    <property type="molecule type" value="Genomic_DNA"/>
</dbReference>
<dbReference type="PROSITE" id="PS50893">
    <property type="entry name" value="ABC_TRANSPORTER_2"/>
    <property type="match status" value="1"/>
</dbReference>
<keyword evidence="1" id="KW-0547">Nucleotide-binding</keyword>
<accession>A0A3S2W2D8</accession>
<protein>
    <submittedName>
        <fullName evidence="4">ABC transporter ATP-binding protein</fullName>
    </submittedName>
</protein>
<keyword evidence="2 4" id="KW-0067">ATP-binding</keyword>
<dbReference type="Gene3D" id="3.40.50.300">
    <property type="entry name" value="P-loop containing nucleotide triphosphate hydrolases"/>
    <property type="match status" value="1"/>
</dbReference>
<gene>
    <name evidence="4" type="ORF">EOI86_23390</name>
</gene>
<evidence type="ECO:0000259" key="3">
    <source>
        <dbReference type="PROSITE" id="PS50893"/>
    </source>
</evidence>
<dbReference type="InterPro" id="IPR003439">
    <property type="entry name" value="ABC_transporter-like_ATP-bd"/>
</dbReference>
<dbReference type="RefSeq" id="WP_127768094.1">
    <property type="nucleotide sequence ID" value="NZ_SADE01000004.1"/>
</dbReference>
<proteinExistence type="predicted"/>
<dbReference type="CDD" id="cd03214">
    <property type="entry name" value="ABC_Iron-Siderophores_B12_Hemin"/>
    <property type="match status" value="1"/>
</dbReference>
<evidence type="ECO:0000256" key="2">
    <source>
        <dbReference type="ARBA" id="ARBA00022840"/>
    </source>
</evidence>
<name>A0A3S2W2D8_9PROT</name>